<gene>
    <name evidence="7" type="ORF">E2C01_000199</name>
</gene>
<dbReference type="PROSITE" id="PS50808">
    <property type="entry name" value="ZF_BED"/>
    <property type="match status" value="1"/>
</dbReference>
<dbReference type="SMART" id="SM00614">
    <property type="entry name" value="ZnF_BED"/>
    <property type="match status" value="1"/>
</dbReference>
<evidence type="ECO:0000313" key="7">
    <source>
        <dbReference type="EMBL" id="MPC07635.1"/>
    </source>
</evidence>
<evidence type="ECO:0000259" key="6">
    <source>
        <dbReference type="PROSITE" id="PS50808"/>
    </source>
</evidence>
<dbReference type="OrthoDB" id="6380494at2759"/>
<protein>
    <recommendedName>
        <fullName evidence="6">BED-type domain-containing protein</fullName>
    </recommendedName>
</protein>
<dbReference type="InterPro" id="IPR003656">
    <property type="entry name" value="Znf_BED"/>
</dbReference>
<evidence type="ECO:0000256" key="1">
    <source>
        <dbReference type="ARBA" id="ARBA00022723"/>
    </source>
</evidence>
<sequence length="128" mass="14476">MASKRNRIAPVWSYMEQSSSDAVTVTCLVCKDALKFCGGTSSMLKHLHTRHPIEYAELKEDSECDVPEKLARPSTSAQPTLMETMTRAHSYRNDSGKKKELDELVVSRRIVEKTCNHYLLWKTKGSGI</sequence>
<evidence type="ECO:0000256" key="4">
    <source>
        <dbReference type="PROSITE-ProRule" id="PRU00027"/>
    </source>
</evidence>
<keyword evidence="1" id="KW-0479">Metal-binding</keyword>
<name>A0A5B7CEA8_PORTR</name>
<dbReference type="InterPro" id="IPR036236">
    <property type="entry name" value="Znf_C2H2_sf"/>
</dbReference>
<feature type="compositionally biased region" description="Polar residues" evidence="5">
    <location>
        <begin position="73"/>
        <end position="83"/>
    </location>
</feature>
<keyword evidence="3" id="KW-0862">Zinc</keyword>
<reference evidence="7 8" key="1">
    <citation type="submission" date="2019-05" db="EMBL/GenBank/DDBJ databases">
        <title>Another draft genome of Portunus trituberculatus and its Hox gene families provides insights of decapod evolution.</title>
        <authorList>
            <person name="Jeong J.-H."/>
            <person name="Song I."/>
            <person name="Kim S."/>
            <person name="Choi T."/>
            <person name="Kim D."/>
            <person name="Ryu S."/>
            <person name="Kim W."/>
        </authorList>
    </citation>
    <scope>NUCLEOTIDE SEQUENCE [LARGE SCALE GENOMIC DNA]</scope>
    <source>
        <tissue evidence="7">Muscle</tissue>
    </source>
</reference>
<dbReference type="GO" id="GO:0008270">
    <property type="term" value="F:zinc ion binding"/>
    <property type="evidence" value="ECO:0007669"/>
    <property type="project" value="UniProtKB-KW"/>
</dbReference>
<proteinExistence type="predicted"/>
<dbReference type="GO" id="GO:0003677">
    <property type="term" value="F:DNA binding"/>
    <property type="evidence" value="ECO:0007669"/>
    <property type="project" value="InterPro"/>
</dbReference>
<feature type="region of interest" description="Disordered" evidence="5">
    <location>
        <begin position="68"/>
        <end position="96"/>
    </location>
</feature>
<evidence type="ECO:0000256" key="3">
    <source>
        <dbReference type="ARBA" id="ARBA00022833"/>
    </source>
</evidence>
<organism evidence="7 8">
    <name type="scientific">Portunus trituberculatus</name>
    <name type="common">Swimming crab</name>
    <name type="synonym">Neptunus trituberculatus</name>
    <dbReference type="NCBI Taxonomy" id="210409"/>
    <lineage>
        <taxon>Eukaryota</taxon>
        <taxon>Metazoa</taxon>
        <taxon>Ecdysozoa</taxon>
        <taxon>Arthropoda</taxon>
        <taxon>Crustacea</taxon>
        <taxon>Multicrustacea</taxon>
        <taxon>Malacostraca</taxon>
        <taxon>Eumalacostraca</taxon>
        <taxon>Eucarida</taxon>
        <taxon>Decapoda</taxon>
        <taxon>Pleocyemata</taxon>
        <taxon>Brachyura</taxon>
        <taxon>Eubrachyura</taxon>
        <taxon>Portunoidea</taxon>
        <taxon>Portunidae</taxon>
        <taxon>Portuninae</taxon>
        <taxon>Portunus</taxon>
    </lineage>
</organism>
<dbReference type="Proteomes" id="UP000324222">
    <property type="component" value="Unassembled WGS sequence"/>
</dbReference>
<feature type="domain" description="BED-type" evidence="6">
    <location>
        <begin position="6"/>
        <end position="58"/>
    </location>
</feature>
<evidence type="ECO:0000256" key="5">
    <source>
        <dbReference type="SAM" id="MobiDB-lite"/>
    </source>
</evidence>
<keyword evidence="8" id="KW-1185">Reference proteome</keyword>
<dbReference type="Pfam" id="PF02892">
    <property type="entry name" value="zf-BED"/>
    <property type="match status" value="1"/>
</dbReference>
<keyword evidence="2 4" id="KW-0863">Zinc-finger</keyword>
<evidence type="ECO:0000256" key="2">
    <source>
        <dbReference type="ARBA" id="ARBA00022771"/>
    </source>
</evidence>
<dbReference type="SUPFAM" id="SSF57667">
    <property type="entry name" value="beta-beta-alpha zinc fingers"/>
    <property type="match status" value="1"/>
</dbReference>
<evidence type="ECO:0000313" key="8">
    <source>
        <dbReference type="Proteomes" id="UP000324222"/>
    </source>
</evidence>
<comment type="caution">
    <text evidence="7">The sequence shown here is derived from an EMBL/GenBank/DDBJ whole genome shotgun (WGS) entry which is preliminary data.</text>
</comment>
<accession>A0A5B7CEA8</accession>
<dbReference type="EMBL" id="VSRR010000005">
    <property type="protein sequence ID" value="MPC07635.1"/>
    <property type="molecule type" value="Genomic_DNA"/>
</dbReference>
<dbReference type="AlphaFoldDB" id="A0A5B7CEA8"/>